<keyword evidence="2" id="KW-1185">Reference proteome</keyword>
<evidence type="ECO:0008006" key="3">
    <source>
        <dbReference type="Google" id="ProtNLM"/>
    </source>
</evidence>
<name>A0A0D7BRB6_9AGAR</name>
<evidence type="ECO:0000313" key="1">
    <source>
        <dbReference type="EMBL" id="KIY72684.1"/>
    </source>
</evidence>
<dbReference type="EMBL" id="KN880441">
    <property type="protein sequence ID" value="KIY72684.1"/>
    <property type="molecule type" value="Genomic_DNA"/>
</dbReference>
<dbReference type="OrthoDB" id="3145912at2759"/>
<gene>
    <name evidence="1" type="ORF">CYLTODRAFT_486147</name>
</gene>
<protein>
    <recommendedName>
        <fullName evidence="3">F-box domain-containing protein</fullName>
    </recommendedName>
</protein>
<dbReference type="Proteomes" id="UP000054007">
    <property type="component" value="Unassembled WGS sequence"/>
</dbReference>
<proteinExistence type="predicted"/>
<dbReference type="PROSITE" id="PS51257">
    <property type="entry name" value="PROKAR_LIPOPROTEIN"/>
    <property type="match status" value="1"/>
</dbReference>
<reference evidence="1 2" key="1">
    <citation type="journal article" date="2015" name="Fungal Genet. Biol.">
        <title>Evolution of novel wood decay mechanisms in Agaricales revealed by the genome sequences of Fistulina hepatica and Cylindrobasidium torrendii.</title>
        <authorList>
            <person name="Floudas D."/>
            <person name="Held B.W."/>
            <person name="Riley R."/>
            <person name="Nagy L.G."/>
            <person name="Koehler G."/>
            <person name="Ransdell A.S."/>
            <person name="Younus H."/>
            <person name="Chow J."/>
            <person name="Chiniquy J."/>
            <person name="Lipzen A."/>
            <person name="Tritt A."/>
            <person name="Sun H."/>
            <person name="Haridas S."/>
            <person name="LaButti K."/>
            <person name="Ohm R.A."/>
            <person name="Kues U."/>
            <person name="Blanchette R.A."/>
            <person name="Grigoriev I.V."/>
            <person name="Minto R.E."/>
            <person name="Hibbett D.S."/>
        </authorList>
    </citation>
    <scope>NUCLEOTIDE SEQUENCE [LARGE SCALE GENOMIC DNA]</scope>
    <source>
        <strain evidence="1 2">FP15055 ss-10</strain>
    </source>
</reference>
<organism evidence="1 2">
    <name type="scientific">Cylindrobasidium torrendii FP15055 ss-10</name>
    <dbReference type="NCBI Taxonomy" id="1314674"/>
    <lineage>
        <taxon>Eukaryota</taxon>
        <taxon>Fungi</taxon>
        <taxon>Dikarya</taxon>
        <taxon>Basidiomycota</taxon>
        <taxon>Agaricomycotina</taxon>
        <taxon>Agaricomycetes</taxon>
        <taxon>Agaricomycetidae</taxon>
        <taxon>Agaricales</taxon>
        <taxon>Marasmiineae</taxon>
        <taxon>Physalacriaceae</taxon>
        <taxon>Cylindrobasidium</taxon>
    </lineage>
</organism>
<accession>A0A0D7BRB6</accession>
<dbReference type="AlphaFoldDB" id="A0A0D7BRB6"/>
<evidence type="ECO:0000313" key="2">
    <source>
        <dbReference type="Proteomes" id="UP000054007"/>
    </source>
</evidence>
<sequence length="251" mass="27806">MKTLPPAFIAQSVRKLCLTVSVKPSTAAQILSACPNVDGLALWVDFWTEDTGPPFPLAPLISSLPLRSLSVPVQFFQDVANDPMVQQNICSRLETLDLVFWEADTDTQPPLPLHILPRLYRLGIVVHENLPQQYLLSLTSQCVALRVASVLADDHVDTIRTEDFRIVFQPYPDVITLDWEALVRGNHSSWTDAEAIVDARRMEIARAGGTLSFLPLSLPFLIEASREQIPIGAGSGSPNMRLIRAIVGFRQ</sequence>